<dbReference type="Proteomes" id="UP000255423">
    <property type="component" value="Unassembled WGS sequence"/>
</dbReference>
<dbReference type="RefSeq" id="WP_109571901.1">
    <property type="nucleotide sequence ID" value="NZ_UHJL01000001.1"/>
</dbReference>
<reference evidence="1 2" key="1">
    <citation type="submission" date="2017-08" db="EMBL/GenBank/DDBJ databases">
        <authorList>
            <person name="de Groot N.N."/>
        </authorList>
    </citation>
    <scope>NUCLEOTIDE SEQUENCE [LARGE SCALE GENOMIC DNA]</scope>
    <source>
        <strain evidence="1 2">HM2</strain>
    </source>
</reference>
<dbReference type="EMBL" id="UHJL01000001">
    <property type="protein sequence ID" value="SUQ19179.1"/>
    <property type="molecule type" value="Genomic_DNA"/>
</dbReference>
<accession>A0A380RV60</accession>
<dbReference type="AlphaFoldDB" id="A0A380RV60"/>
<protein>
    <recommendedName>
        <fullName evidence="3">Lipoprotein</fullName>
    </recommendedName>
</protein>
<dbReference type="InterPro" id="IPR025533">
    <property type="entry name" value="DUF4419"/>
</dbReference>
<proteinExistence type="predicted"/>
<evidence type="ECO:0000313" key="1">
    <source>
        <dbReference type="EMBL" id="SUQ19179.1"/>
    </source>
</evidence>
<dbReference type="Pfam" id="PF14388">
    <property type="entry name" value="DUF4419"/>
    <property type="match status" value="1"/>
</dbReference>
<dbReference type="PROSITE" id="PS51257">
    <property type="entry name" value="PROKAR_LIPOPROTEIN"/>
    <property type="match status" value="1"/>
</dbReference>
<evidence type="ECO:0000313" key="2">
    <source>
        <dbReference type="Proteomes" id="UP000255423"/>
    </source>
</evidence>
<evidence type="ECO:0008006" key="3">
    <source>
        <dbReference type="Google" id="ProtNLM"/>
    </source>
</evidence>
<dbReference type="PANTHER" id="PTHR31252">
    <property type="entry name" value="DUF4419 DOMAIN-CONTAINING PROTEIN"/>
    <property type="match status" value="1"/>
</dbReference>
<organism evidence="1 2">
    <name type="scientific">Fibrobacter succinogenes</name>
    <name type="common">Bacteroides succinogenes</name>
    <dbReference type="NCBI Taxonomy" id="833"/>
    <lineage>
        <taxon>Bacteria</taxon>
        <taxon>Pseudomonadati</taxon>
        <taxon>Fibrobacterota</taxon>
        <taxon>Fibrobacteria</taxon>
        <taxon>Fibrobacterales</taxon>
        <taxon>Fibrobacteraceae</taxon>
        <taxon>Fibrobacter</taxon>
    </lineage>
</organism>
<sequence length="810" mass="93542">MHSLYKFLFLFLAAYALLSCDQKRDEQVIEISSKPTESFEGFVRDTSAYAMVIDTTVRDSVFNGKIVHVKRGGFVEYFANEAEKKGTNGQKIFYTYSDSVNPFVKGSSEKPTFIDLVALAYAKHYAMEINPDDIWLMILDGFRLHVKNNRKALKDRFVAPGTDTVVSVMDNSLTLESTHKEWFYTLSELFDSLQAKLPLETGAPLRTKFSTTSPVDANISRTMTMAVASEYYSYRVTTLCGIPKIKVNGTKEDWTLLKDSFNRLASQLDMKWWADGLNPILDEFINIYDGKINLKHWKNIYKYYEPEGCGAPDFSGWISRFFPYTKDLYSDTEKYIKRNDWNKKLGGEQVPREITFIDIRWEYFQEIIPLKLYTGFIGVQVDTTNNMLKASRGYALVSYGMQKLKNVARNTKYIPGKAYRLVESLAFSDSMNIYGEKGLVYATNNADEIEEFAEFSSFDEEYPEAESWRREMVGIGEPNLSINLYRDGKLVDHLLYYAKPRKETFKERVLDFLISDYDGAMLSLQGVGRWKKPAAIKNFFKEHDIPISGTVHEFENEKSLPKLNVEIFVDTVVLKEGKSLRDGLGMGSFKTGITRAMNNSMGWRLKRLLYRYYKEDFNLSGLAALSYKDDGFVFSPSARTAFRKGKNKAFDKELRDILYYGWMPPKVRTDVGNEETAQDIIDYVWIHLAFTRDYRMVCKENGRNAKDSVDIVGAPDAKKDLCNEITFSKDLATGGVVRYECIEYNKKVKYGERSEEIEPRHTNVRFNKYDAVYDGRLSILQVVRIKIPPCFVEEKLNKEEDEKYNEDFRF</sequence>
<dbReference type="PANTHER" id="PTHR31252:SF11">
    <property type="entry name" value="DUF4419 DOMAIN-CONTAINING PROTEIN"/>
    <property type="match status" value="1"/>
</dbReference>
<name>A0A380RV60_FIBSU</name>
<gene>
    <name evidence="1" type="ORF">SAMN05661053_0406</name>
</gene>